<proteinExistence type="predicted"/>
<sequence length="153" mass="17036">MSISFAVESYSFIRDEVAPLAVAHWQETEEAMYGSQTAVPMTHPMYEAMEQGGVLHVVTARVDGVLHGYAAYCLSENLNMPGRVTASALALYMSREIRADAFAALRLLRWAEDSLRQRGVSGIGYNSPASRPCDALYRRLGARITETVWYKEL</sequence>
<organism evidence="1 2">
    <name type="scientific">Desulfovibrio desulfuricans</name>
    <dbReference type="NCBI Taxonomy" id="876"/>
    <lineage>
        <taxon>Bacteria</taxon>
        <taxon>Pseudomonadati</taxon>
        <taxon>Thermodesulfobacteriota</taxon>
        <taxon>Desulfovibrionia</taxon>
        <taxon>Desulfovibrionales</taxon>
        <taxon>Desulfovibrionaceae</taxon>
        <taxon>Desulfovibrio</taxon>
    </lineage>
</organism>
<accession>A0AA94L1G8</accession>
<comment type="caution">
    <text evidence="1">The sequence shown here is derived from an EMBL/GenBank/DDBJ whole genome shotgun (WGS) entry which is preliminary data.</text>
</comment>
<dbReference type="RefSeq" id="WP_072311257.1">
    <property type="nucleotide sequence ID" value="NZ_FPIW01000005.1"/>
</dbReference>
<dbReference type="AlphaFoldDB" id="A0AA94L1G8"/>
<dbReference type="Gene3D" id="3.40.630.30">
    <property type="match status" value="1"/>
</dbReference>
<evidence type="ECO:0008006" key="3">
    <source>
        <dbReference type="Google" id="ProtNLM"/>
    </source>
</evidence>
<evidence type="ECO:0000313" key="1">
    <source>
        <dbReference type="EMBL" id="SFW22787.1"/>
    </source>
</evidence>
<name>A0AA94L1G8_DESDE</name>
<gene>
    <name evidence="1" type="ORF">SAMN02910291_00464</name>
</gene>
<dbReference type="SUPFAM" id="SSF55729">
    <property type="entry name" value="Acyl-CoA N-acyltransferases (Nat)"/>
    <property type="match status" value="1"/>
</dbReference>
<reference evidence="2" key="1">
    <citation type="submission" date="2016-11" db="EMBL/GenBank/DDBJ databases">
        <authorList>
            <person name="Jaros S."/>
            <person name="Januszkiewicz K."/>
            <person name="Wedrychowicz H."/>
        </authorList>
    </citation>
    <scope>NUCLEOTIDE SEQUENCE [LARGE SCALE GENOMIC DNA]</scope>
    <source>
        <strain evidence="2">DSM 7057</strain>
    </source>
</reference>
<dbReference type="Proteomes" id="UP000182680">
    <property type="component" value="Unassembled WGS sequence"/>
</dbReference>
<dbReference type="EMBL" id="FPIW01000005">
    <property type="protein sequence ID" value="SFW22787.1"/>
    <property type="molecule type" value="Genomic_DNA"/>
</dbReference>
<protein>
    <recommendedName>
        <fullName evidence="3">N-acetyltransferase domain-containing protein</fullName>
    </recommendedName>
</protein>
<dbReference type="InterPro" id="IPR016181">
    <property type="entry name" value="Acyl_CoA_acyltransferase"/>
</dbReference>
<evidence type="ECO:0000313" key="2">
    <source>
        <dbReference type="Proteomes" id="UP000182680"/>
    </source>
</evidence>